<gene>
    <name evidence="2" type="ORF">CEXT_369501</name>
</gene>
<evidence type="ECO:0000313" key="3">
    <source>
        <dbReference type="Proteomes" id="UP001054945"/>
    </source>
</evidence>
<dbReference type="EMBL" id="BPLR01010032">
    <property type="protein sequence ID" value="GIY36334.1"/>
    <property type="molecule type" value="Genomic_DNA"/>
</dbReference>
<sequence>MAAIYDNLLWDLLLVLRVCESHYIVTRNSTRNSALFHRTTSVHFTEKGADEKKLPATMGAAMHRLIDLRKNGRRHFNMLNL</sequence>
<dbReference type="Proteomes" id="UP001054945">
    <property type="component" value="Unassembled WGS sequence"/>
</dbReference>
<feature type="chain" id="PRO_5043506649" description="Secreted protein" evidence="1">
    <location>
        <begin position="22"/>
        <end position="81"/>
    </location>
</feature>
<keyword evidence="3" id="KW-1185">Reference proteome</keyword>
<organism evidence="2 3">
    <name type="scientific">Caerostris extrusa</name>
    <name type="common">Bark spider</name>
    <name type="synonym">Caerostris bankana</name>
    <dbReference type="NCBI Taxonomy" id="172846"/>
    <lineage>
        <taxon>Eukaryota</taxon>
        <taxon>Metazoa</taxon>
        <taxon>Ecdysozoa</taxon>
        <taxon>Arthropoda</taxon>
        <taxon>Chelicerata</taxon>
        <taxon>Arachnida</taxon>
        <taxon>Araneae</taxon>
        <taxon>Araneomorphae</taxon>
        <taxon>Entelegynae</taxon>
        <taxon>Araneoidea</taxon>
        <taxon>Araneidae</taxon>
        <taxon>Caerostris</taxon>
    </lineage>
</organism>
<reference evidence="2 3" key="1">
    <citation type="submission" date="2021-06" db="EMBL/GenBank/DDBJ databases">
        <title>Caerostris extrusa draft genome.</title>
        <authorList>
            <person name="Kono N."/>
            <person name="Arakawa K."/>
        </authorList>
    </citation>
    <scope>NUCLEOTIDE SEQUENCE [LARGE SCALE GENOMIC DNA]</scope>
</reference>
<proteinExistence type="predicted"/>
<evidence type="ECO:0000313" key="2">
    <source>
        <dbReference type="EMBL" id="GIY36334.1"/>
    </source>
</evidence>
<accession>A0AAV4SQU3</accession>
<protein>
    <recommendedName>
        <fullName evidence="4">Secreted protein</fullName>
    </recommendedName>
</protein>
<dbReference type="AlphaFoldDB" id="A0AAV4SQU3"/>
<feature type="signal peptide" evidence="1">
    <location>
        <begin position="1"/>
        <end position="21"/>
    </location>
</feature>
<keyword evidence="1" id="KW-0732">Signal</keyword>
<evidence type="ECO:0008006" key="4">
    <source>
        <dbReference type="Google" id="ProtNLM"/>
    </source>
</evidence>
<name>A0AAV4SQU3_CAEEX</name>
<evidence type="ECO:0000256" key="1">
    <source>
        <dbReference type="SAM" id="SignalP"/>
    </source>
</evidence>
<comment type="caution">
    <text evidence="2">The sequence shown here is derived from an EMBL/GenBank/DDBJ whole genome shotgun (WGS) entry which is preliminary data.</text>
</comment>